<proteinExistence type="predicted"/>
<comment type="caution">
    <text evidence="3">The sequence shown here is derived from an EMBL/GenBank/DDBJ whole genome shotgun (WGS) entry which is preliminary data.</text>
</comment>
<evidence type="ECO:0000313" key="4">
    <source>
        <dbReference type="Proteomes" id="UP001152607"/>
    </source>
</evidence>
<keyword evidence="4" id="KW-1185">Reference proteome</keyword>
<evidence type="ECO:0000256" key="1">
    <source>
        <dbReference type="SAM" id="MobiDB-lite"/>
    </source>
</evidence>
<name>A0A9W4UBF2_9PLEO</name>
<feature type="compositionally biased region" description="Polar residues" evidence="1">
    <location>
        <begin position="211"/>
        <end position="228"/>
    </location>
</feature>
<keyword evidence="2" id="KW-0812">Transmembrane</keyword>
<dbReference type="Proteomes" id="UP001152607">
    <property type="component" value="Unassembled WGS sequence"/>
</dbReference>
<feature type="region of interest" description="Disordered" evidence="1">
    <location>
        <begin position="211"/>
        <end position="248"/>
    </location>
</feature>
<evidence type="ECO:0000313" key="3">
    <source>
        <dbReference type="EMBL" id="CAI6331906.1"/>
    </source>
</evidence>
<keyword evidence="2" id="KW-1133">Transmembrane helix</keyword>
<sequence>MDYTYSCTCRNEDSICKLASCRGPQMGTFLGSYHSNDTNNWRSQLQQTASTRHTRYSRREPTNSPILRSSTTSECPHRSASGYPHRRKSRNSPRHRSGASRTAAAFIVPFLTTLVVPVSTAPANPKRSLHNRQAIPDQFGRTGNEPAPVKPDVSPLPPPFTVSSSIPKSSTSTETIIPTITSASSRVLSISTSIPTPSSSAEPSIPITLFTSSTAPLPTQTPTQSSSVEPPLETSSIPIPDPTSIQPSSPISSAAIAGIALGSIAFALLLFGLTFLYFCARRRNPSGITEIVPQRTSRFFNFNRRRSSSSSSYLRRTSSFTEEVSSFEWTSARKRWNIRRKGAKGGSGSSSERGLLRKSSISHPRMVPEVPEGIEWLEKPKPAFLAEDGVVDAGRGGVDGDDGRNRMWFGEFGGAGGEDRRRYPVRPVRSAEPLGRLSGMGLGMGLGEAK</sequence>
<feature type="compositionally biased region" description="Low complexity" evidence="1">
    <location>
        <begin position="235"/>
        <end position="248"/>
    </location>
</feature>
<protein>
    <submittedName>
        <fullName evidence="3">Uncharacterized protein</fullName>
    </submittedName>
</protein>
<organism evidence="3 4">
    <name type="scientific">Periconia digitata</name>
    <dbReference type="NCBI Taxonomy" id="1303443"/>
    <lineage>
        <taxon>Eukaryota</taxon>
        <taxon>Fungi</taxon>
        <taxon>Dikarya</taxon>
        <taxon>Ascomycota</taxon>
        <taxon>Pezizomycotina</taxon>
        <taxon>Dothideomycetes</taxon>
        <taxon>Pleosporomycetidae</taxon>
        <taxon>Pleosporales</taxon>
        <taxon>Massarineae</taxon>
        <taxon>Periconiaceae</taxon>
        <taxon>Periconia</taxon>
    </lineage>
</organism>
<gene>
    <name evidence="3" type="ORF">PDIGIT_LOCUS4935</name>
</gene>
<dbReference type="EMBL" id="CAOQHR010000003">
    <property type="protein sequence ID" value="CAI6331906.1"/>
    <property type="molecule type" value="Genomic_DNA"/>
</dbReference>
<feature type="compositionally biased region" description="Basic residues" evidence="1">
    <location>
        <begin position="84"/>
        <end position="98"/>
    </location>
</feature>
<feature type="compositionally biased region" description="Low complexity" evidence="1">
    <location>
        <begin position="349"/>
        <end position="359"/>
    </location>
</feature>
<reference evidence="3" key="1">
    <citation type="submission" date="2023-01" db="EMBL/GenBank/DDBJ databases">
        <authorList>
            <person name="Van Ghelder C."/>
            <person name="Rancurel C."/>
        </authorList>
    </citation>
    <scope>NUCLEOTIDE SEQUENCE</scope>
    <source>
        <strain evidence="3">CNCM I-4278</strain>
    </source>
</reference>
<evidence type="ECO:0000256" key="2">
    <source>
        <dbReference type="SAM" id="Phobius"/>
    </source>
</evidence>
<feature type="region of interest" description="Disordered" evidence="1">
    <location>
        <begin position="46"/>
        <end position="100"/>
    </location>
</feature>
<feature type="transmembrane region" description="Helical" evidence="2">
    <location>
        <begin position="254"/>
        <end position="278"/>
    </location>
</feature>
<dbReference type="AlphaFoldDB" id="A0A9W4UBF2"/>
<feature type="compositionally biased region" description="Polar residues" evidence="1">
    <location>
        <begin position="62"/>
        <end position="74"/>
    </location>
</feature>
<keyword evidence="2" id="KW-0472">Membrane</keyword>
<accession>A0A9W4UBF2</accession>
<feature type="region of interest" description="Disordered" evidence="1">
    <location>
        <begin position="340"/>
        <end position="360"/>
    </location>
</feature>